<feature type="signal peptide" evidence="1">
    <location>
        <begin position="1"/>
        <end position="23"/>
    </location>
</feature>
<feature type="domain" description="DUF3868" evidence="2">
    <location>
        <begin position="10"/>
        <end position="97"/>
    </location>
</feature>
<name>A0A412IDI9_9BACE</name>
<gene>
    <name evidence="3" type="ORF">DWX97_18030</name>
</gene>
<protein>
    <submittedName>
        <fullName evidence="3">DUF3868 domain-containing protein</fullName>
    </submittedName>
</protein>
<dbReference type="InterPro" id="IPR036737">
    <property type="entry name" value="OmpA-like_sf"/>
</dbReference>
<dbReference type="Proteomes" id="UP000283341">
    <property type="component" value="Unassembled WGS sequence"/>
</dbReference>
<evidence type="ECO:0000313" key="4">
    <source>
        <dbReference type="Proteomes" id="UP000283341"/>
    </source>
</evidence>
<dbReference type="EMBL" id="QRVJ01000018">
    <property type="protein sequence ID" value="RGS34947.1"/>
    <property type="molecule type" value="Genomic_DNA"/>
</dbReference>
<sequence length="478" mass="54417">MKANKSVIMLCLLLFSISGNVFAQWENTGDVRIAEQSISKIDSLLKINLKIDLSDLAVQSNLAVDIIPVLLGRDEQTLRLPKLLVTGRNRHIVFQRMPQKETEGQREVRRYNKKEQYADYTISIPYQKWMGRASLSLVLDLCGCGWDVLANKRMGVTDITINDQADYIPVLAYKVPAKEIKIRQKSGQAYLDFPVNKIKIFPNYRNNVAELGKIQATIDSVRNDPNATITSVAVRGYASPEGSYRHNAYLAEHRTRALLQYVRDLYHFRDAEFTQSFEPEDWKGLEEMVVNSAMPHRDEVLAIIGDKAITDPDLRDRRLKELHGGLPYRHLLDIFYPALRRSEYVVTYTIRPFDTEEAKGLLYTDPKQLSLEEMYRIAKTYEPGSEAFNDVFDIAVRMYPKDPAANLNAANAALMRRDVATARKYLDRAPACGEKLLALGAMALYEGNKQSAEQYFKEAKAAGMTEAEVNLKFLQYIP</sequence>
<dbReference type="InterPro" id="IPR011990">
    <property type="entry name" value="TPR-like_helical_dom_sf"/>
</dbReference>
<reference evidence="3 4" key="1">
    <citation type="submission" date="2018-08" db="EMBL/GenBank/DDBJ databases">
        <title>A genome reference for cultivated species of the human gut microbiota.</title>
        <authorList>
            <person name="Zou Y."/>
            <person name="Xue W."/>
            <person name="Luo G."/>
        </authorList>
    </citation>
    <scope>NUCLEOTIDE SEQUENCE [LARGE SCALE GENOMIC DNA]</scope>
    <source>
        <strain evidence="3 4">AF22-3AC</strain>
    </source>
</reference>
<dbReference type="RefSeq" id="WP_118403233.1">
    <property type="nucleotide sequence ID" value="NZ_JADNFX010000025.1"/>
</dbReference>
<accession>A0A412IDI9</accession>
<comment type="caution">
    <text evidence="3">The sequence shown here is derived from an EMBL/GenBank/DDBJ whole genome shotgun (WGS) entry which is preliminary data.</text>
</comment>
<dbReference type="Pfam" id="PF12984">
    <property type="entry name" value="DUF3868"/>
    <property type="match status" value="1"/>
</dbReference>
<evidence type="ECO:0000259" key="2">
    <source>
        <dbReference type="Pfam" id="PF12984"/>
    </source>
</evidence>
<organism evidence="3 4">
    <name type="scientific">Bacteroides cellulosilyticus</name>
    <dbReference type="NCBI Taxonomy" id="246787"/>
    <lineage>
        <taxon>Bacteria</taxon>
        <taxon>Pseudomonadati</taxon>
        <taxon>Bacteroidota</taxon>
        <taxon>Bacteroidia</taxon>
        <taxon>Bacteroidales</taxon>
        <taxon>Bacteroidaceae</taxon>
        <taxon>Bacteroides</taxon>
    </lineage>
</organism>
<keyword evidence="1" id="KW-0732">Signal</keyword>
<evidence type="ECO:0000313" key="3">
    <source>
        <dbReference type="EMBL" id="RGS34947.1"/>
    </source>
</evidence>
<dbReference type="SUPFAM" id="SSF103088">
    <property type="entry name" value="OmpA-like"/>
    <property type="match status" value="1"/>
</dbReference>
<dbReference type="AlphaFoldDB" id="A0A412IDI9"/>
<feature type="chain" id="PRO_5019587193" evidence="1">
    <location>
        <begin position="24"/>
        <end position="478"/>
    </location>
</feature>
<evidence type="ECO:0000256" key="1">
    <source>
        <dbReference type="SAM" id="SignalP"/>
    </source>
</evidence>
<dbReference type="InterPro" id="IPR024480">
    <property type="entry name" value="DUF3868"/>
</dbReference>
<proteinExistence type="predicted"/>
<dbReference type="Gene3D" id="1.25.40.10">
    <property type="entry name" value="Tetratricopeptide repeat domain"/>
    <property type="match status" value="1"/>
</dbReference>